<accession>A0AAV1UE07</accession>
<reference evidence="1" key="1">
    <citation type="submission" date="2024-01" db="EMBL/GenBank/DDBJ databases">
        <authorList>
            <person name="Webb A."/>
        </authorList>
    </citation>
    <scope>NUCLEOTIDE SEQUENCE</scope>
    <source>
        <strain evidence="1">Pm1</strain>
    </source>
</reference>
<dbReference type="AlphaFoldDB" id="A0AAV1UE07"/>
<gene>
    <name evidence="1" type="ORF">PM001_LOCUS16484</name>
</gene>
<comment type="caution">
    <text evidence="1">The sequence shown here is derived from an EMBL/GenBank/DDBJ whole genome shotgun (WGS) entry which is preliminary data.</text>
</comment>
<protein>
    <submittedName>
        <fullName evidence="1">Uncharacterized protein</fullName>
    </submittedName>
</protein>
<evidence type="ECO:0000313" key="1">
    <source>
        <dbReference type="EMBL" id="CAK7931334.1"/>
    </source>
</evidence>
<proteinExistence type="predicted"/>
<evidence type="ECO:0000313" key="2">
    <source>
        <dbReference type="Proteomes" id="UP001162060"/>
    </source>
</evidence>
<dbReference type="Proteomes" id="UP001162060">
    <property type="component" value="Unassembled WGS sequence"/>
</dbReference>
<organism evidence="1 2">
    <name type="scientific">Peronospora matthiolae</name>
    <dbReference type="NCBI Taxonomy" id="2874970"/>
    <lineage>
        <taxon>Eukaryota</taxon>
        <taxon>Sar</taxon>
        <taxon>Stramenopiles</taxon>
        <taxon>Oomycota</taxon>
        <taxon>Peronosporomycetes</taxon>
        <taxon>Peronosporales</taxon>
        <taxon>Peronosporaceae</taxon>
        <taxon>Peronospora</taxon>
    </lineage>
</organism>
<dbReference type="EMBL" id="CAKLBY020000173">
    <property type="protein sequence ID" value="CAK7931334.1"/>
    <property type="molecule type" value="Genomic_DNA"/>
</dbReference>
<sequence>MATVLRKSRQFGLSSRKRETVVVLVKAGGCTNSFRDIGTTETGAAQIYADADVASANNTQVFCVWNHATLSVYLMNVNTLPPRYDVDCSVKFIVAAVSGGSNCLTAESIALLFTHDQVYIVDATWLR</sequence>
<name>A0AAV1UE07_9STRA</name>